<dbReference type="GeneID" id="108671932"/>
<dbReference type="Pfam" id="PF07690">
    <property type="entry name" value="MFS_1"/>
    <property type="match status" value="1"/>
</dbReference>
<dbReference type="OrthoDB" id="2213137at2759"/>
<dbReference type="KEGG" id="hazt:108671932"/>
<feature type="transmembrane region" description="Helical" evidence="2">
    <location>
        <begin position="283"/>
        <end position="309"/>
    </location>
</feature>
<feature type="transmembrane region" description="Helical" evidence="2">
    <location>
        <begin position="831"/>
        <end position="851"/>
    </location>
</feature>
<proteinExistence type="predicted"/>
<dbReference type="SUPFAM" id="SSF103473">
    <property type="entry name" value="MFS general substrate transporter"/>
    <property type="match status" value="1"/>
</dbReference>
<dbReference type="AlphaFoldDB" id="A0A8B7NPH0"/>
<protein>
    <submittedName>
        <fullName evidence="4">Uncharacterized protein LOC108671932</fullName>
    </submittedName>
</protein>
<evidence type="ECO:0000256" key="2">
    <source>
        <dbReference type="SAM" id="Phobius"/>
    </source>
</evidence>
<dbReference type="Gene3D" id="1.20.1250.20">
    <property type="entry name" value="MFS general substrate transporter like domains"/>
    <property type="match status" value="2"/>
</dbReference>
<sequence>MVYEDDSVYKKYSENDLEAQESRFAVCPSEATEGKTLARARGPARSHLSDLELLSGMVECSQNQQDNNSQDDNVISSSPTCAPDSRYSYNSKALENSRDSGNSQILGSIHDRCDLEVPIHKSKSTEESGLIDESQVPKATIVKSSAGKMIASNNPIDDTDSKASKANSIVGDSNFKKTQPKFVPPDGGYGWVVALASCMANMWIVGFLRSYSVLYLSIINQFGGTAYRASWIHAMLTTSGLLMSPVTGLLCTKYGSRKVAIGGGMLAFAGLFLSAFASSITAFIFTLGLLAGLGIGFIVTPGILIVNLYFDKRRTIACAICMSGNAFGAFFMPPLLEYLLSAYGLRGTLLISSALQLHCVVAACLFRPTDVQARIQEQDRKNAMRSARRNSSLPTPAGDFEKKPTWSKLEAYLSLNLDTRRKSSGSTNQSISEQRELFTRELSSYRSIPLTNSIPNLQTFRDSIIDLSGNRARSDIALQLSDVKYGVSENSIGQMAKPKNRTRSSSECAPSNRNIDLFTLKPLIENEDDSPAAVMDRKSSAVTISNDFKPMESKEYRQREISLRRFACNNTSLKRYPLPVSSTGQSSPNETEELLNKEENVGPKIHCTSSVLHGPVQKEFQHGEDECHIGTSSNCSQNVGQLSQANKEGFVSRELKMFTKAVSECFDPEVLKNRSMIIMSICSCLISMAAPQALFYIHAFYASVDMRKPEVTALLSISSAADFCGRFIIGFVADYSNIRTTFLISAGTALAAAGTMFVPLTATLASAGTAMGCYGFGVGAYIVLLPTLLAKTLGVKRLPVTYGFTRLTMGFMSLVAPQVNGALVDGTGSYAPTYYLMGSCTAVAAILFLFIPPPVTEEPHTAK</sequence>
<accession>A0A8B7NPH0</accession>
<evidence type="ECO:0000313" key="3">
    <source>
        <dbReference type="Proteomes" id="UP000694843"/>
    </source>
</evidence>
<keyword evidence="2" id="KW-0812">Transmembrane</keyword>
<feature type="region of interest" description="Disordered" evidence="1">
    <location>
        <begin position="377"/>
        <end position="402"/>
    </location>
</feature>
<feature type="transmembrane region" description="Helical" evidence="2">
    <location>
        <begin position="800"/>
        <end position="819"/>
    </location>
</feature>
<feature type="transmembrane region" description="Helical" evidence="2">
    <location>
        <begin position="316"/>
        <end position="336"/>
    </location>
</feature>
<keyword evidence="3" id="KW-1185">Reference proteome</keyword>
<dbReference type="GO" id="GO:0008028">
    <property type="term" value="F:monocarboxylic acid transmembrane transporter activity"/>
    <property type="evidence" value="ECO:0007669"/>
    <property type="project" value="TreeGrafter"/>
</dbReference>
<feature type="transmembrane region" description="Helical" evidence="2">
    <location>
        <begin position="259"/>
        <end position="277"/>
    </location>
</feature>
<keyword evidence="2" id="KW-1133">Transmembrane helix</keyword>
<dbReference type="OMA" id="SLQRDWH"/>
<gene>
    <name evidence="4" type="primary">LOC108671932</name>
</gene>
<dbReference type="InterPro" id="IPR036259">
    <property type="entry name" value="MFS_trans_sf"/>
</dbReference>
<feature type="transmembrane region" description="Helical" evidence="2">
    <location>
        <begin position="189"/>
        <end position="211"/>
    </location>
</feature>
<reference evidence="4" key="1">
    <citation type="submission" date="2025-08" db="UniProtKB">
        <authorList>
            <consortium name="RefSeq"/>
        </authorList>
    </citation>
    <scope>IDENTIFICATION</scope>
    <source>
        <tissue evidence="4">Whole organism</tissue>
    </source>
</reference>
<feature type="transmembrane region" description="Helical" evidence="2">
    <location>
        <begin position="677"/>
        <end position="701"/>
    </location>
</feature>
<organism evidence="3 4">
    <name type="scientific">Hyalella azteca</name>
    <name type="common">Amphipod</name>
    <dbReference type="NCBI Taxonomy" id="294128"/>
    <lineage>
        <taxon>Eukaryota</taxon>
        <taxon>Metazoa</taxon>
        <taxon>Ecdysozoa</taxon>
        <taxon>Arthropoda</taxon>
        <taxon>Crustacea</taxon>
        <taxon>Multicrustacea</taxon>
        <taxon>Malacostraca</taxon>
        <taxon>Eumalacostraca</taxon>
        <taxon>Peracarida</taxon>
        <taxon>Amphipoda</taxon>
        <taxon>Senticaudata</taxon>
        <taxon>Talitrida</taxon>
        <taxon>Talitroidea</taxon>
        <taxon>Hyalellidae</taxon>
        <taxon>Hyalella</taxon>
    </lineage>
</organism>
<dbReference type="PANTHER" id="PTHR11360:SF306">
    <property type="entry name" value="RE01051P"/>
    <property type="match status" value="1"/>
</dbReference>
<dbReference type="PANTHER" id="PTHR11360">
    <property type="entry name" value="MONOCARBOXYLATE TRANSPORTER"/>
    <property type="match status" value="1"/>
</dbReference>
<dbReference type="Proteomes" id="UP000694843">
    <property type="component" value="Unplaced"/>
</dbReference>
<dbReference type="RefSeq" id="XP_018015016.1">
    <property type="nucleotide sequence ID" value="XM_018159527.2"/>
</dbReference>
<evidence type="ECO:0000256" key="1">
    <source>
        <dbReference type="SAM" id="MobiDB-lite"/>
    </source>
</evidence>
<evidence type="ECO:0000313" key="4">
    <source>
        <dbReference type="RefSeq" id="XP_018015016.1"/>
    </source>
</evidence>
<dbReference type="InterPro" id="IPR011701">
    <property type="entry name" value="MFS"/>
</dbReference>
<feature type="transmembrane region" description="Helical" evidence="2">
    <location>
        <begin position="740"/>
        <end position="758"/>
    </location>
</feature>
<name>A0A8B7NPH0_HYAAZ</name>
<feature type="transmembrane region" description="Helical" evidence="2">
    <location>
        <begin position="231"/>
        <end position="252"/>
    </location>
</feature>
<feature type="compositionally biased region" description="Low complexity" evidence="1">
    <location>
        <begin position="62"/>
        <end position="78"/>
    </location>
</feature>
<feature type="transmembrane region" description="Helical" evidence="2">
    <location>
        <begin position="764"/>
        <end position="788"/>
    </location>
</feature>
<keyword evidence="2" id="KW-0472">Membrane</keyword>
<feature type="region of interest" description="Disordered" evidence="1">
    <location>
        <begin position="62"/>
        <end position="88"/>
    </location>
</feature>
<dbReference type="InterPro" id="IPR050327">
    <property type="entry name" value="Proton-linked_MCT"/>
</dbReference>